<comment type="caution">
    <text evidence="1">The sequence shown here is derived from an EMBL/GenBank/DDBJ whole genome shotgun (WGS) entry which is preliminary data.</text>
</comment>
<dbReference type="Proteomes" id="UP001062846">
    <property type="component" value="Chromosome 10"/>
</dbReference>
<dbReference type="EMBL" id="CM046397">
    <property type="protein sequence ID" value="KAI8536172.1"/>
    <property type="molecule type" value="Genomic_DNA"/>
</dbReference>
<sequence length="205" mass="21514">MASSPPPPPIDTTTGGSLSSTVVPRDTGKAPAVEAAVLGGVSSSRVLRSSRRRPAVGGSSSQPTHPNTEFEVPSDVGGDALPPFDAATYAPFVHIIGGGGSLQYRPPLSDALAEVLHREPEQHFGFTNRKANEKLRVWGSGPQTLFCNKENSVHVQFLAALVDLEAIAEFNWGTPALATLYGHLSACSRGVSLSLGGHHRVLEVC</sequence>
<accession>A0ACC0M6M9</accession>
<keyword evidence="2" id="KW-1185">Reference proteome</keyword>
<reference evidence="1" key="1">
    <citation type="submission" date="2022-02" db="EMBL/GenBank/DDBJ databases">
        <title>Plant Genome Project.</title>
        <authorList>
            <person name="Zhang R.-G."/>
        </authorList>
    </citation>
    <scope>NUCLEOTIDE SEQUENCE</scope>
    <source>
        <strain evidence="1">AT1</strain>
    </source>
</reference>
<evidence type="ECO:0000313" key="2">
    <source>
        <dbReference type="Proteomes" id="UP001062846"/>
    </source>
</evidence>
<organism evidence="1 2">
    <name type="scientific">Rhododendron molle</name>
    <name type="common">Chinese azalea</name>
    <name type="synonym">Azalea mollis</name>
    <dbReference type="NCBI Taxonomy" id="49168"/>
    <lineage>
        <taxon>Eukaryota</taxon>
        <taxon>Viridiplantae</taxon>
        <taxon>Streptophyta</taxon>
        <taxon>Embryophyta</taxon>
        <taxon>Tracheophyta</taxon>
        <taxon>Spermatophyta</taxon>
        <taxon>Magnoliopsida</taxon>
        <taxon>eudicotyledons</taxon>
        <taxon>Gunneridae</taxon>
        <taxon>Pentapetalae</taxon>
        <taxon>asterids</taxon>
        <taxon>Ericales</taxon>
        <taxon>Ericaceae</taxon>
        <taxon>Ericoideae</taxon>
        <taxon>Rhodoreae</taxon>
        <taxon>Rhododendron</taxon>
    </lineage>
</organism>
<gene>
    <name evidence="1" type="ORF">RHMOL_Rhmol10G0235500</name>
</gene>
<protein>
    <submittedName>
        <fullName evidence="1">Uncharacterized protein</fullName>
    </submittedName>
</protein>
<name>A0ACC0M6M9_RHOML</name>
<evidence type="ECO:0000313" key="1">
    <source>
        <dbReference type="EMBL" id="KAI8536172.1"/>
    </source>
</evidence>
<proteinExistence type="predicted"/>